<gene>
    <name evidence="4" type="ORF">C7M84_008388</name>
</gene>
<dbReference type="GO" id="GO:0020037">
    <property type="term" value="F:heme binding"/>
    <property type="evidence" value="ECO:0007669"/>
    <property type="project" value="InterPro"/>
</dbReference>
<organism evidence="4 5">
    <name type="scientific">Penaeus vannamei</name>
    <name type="common">Whiteleg shrimp</name>
    <name type="synonym">Litopenaeus vannamei</name>
    <dbReference type="NCBI Taxonomy" id="6689"/>
    <lineage>
        <taxon>Eukaryota</taxon>
        <taxon>Metazoa</taxon>
        <taxon>Ecdysozoa</taxon>
        <taxon>Arthropoda</taxon>
        <taxon>Crustacea</taxon>
        <taxon>Multicrustacea</taxon>
        <taxon>Malacostraca</taxon>
        <taxon>Eumalacostraca</taxon>
        <taxon>Eucarida</taxon>
        <taxon>Decapoda</taxon>
        <taxon>Dendrobranchiata</taxon>
        <taxon>Penaeoidea</taxon>
        <taxon>Penaeidae</taxon>
        <taxon>Penaeus</taxon>
    </lineage>
</organism>
<dbReference type="OrthoDB" id="823504at2759"/>
<dbReference type="PROSITE" id="PS50292">
    <property type="entry name" value="PEROXIDASE_3"/>
    <property type="match status" value="1"/>
</dbReference>
<evidence type="ECO:0000256" key="2">
    <source>
        <dbReference type="PIRSR" id="PIRSR619791-2"/>
    </source>
</evidence>
<dbReference type="SUPFAM" id="SSF48113">
    <property type="entry name" value="Heme-dependent peroxidases"/>
    <property type="match status" value="1"/>
</dbReference>
<feature type="transmembrane region" description="Helical" evidence="3">
    <location>
        <begin position="523"/>
        <end position="539"/>
    </location>
</feature>
<accession>A0A423T9L7</accession>
<evidence type="ECO:0008006" key="6">
    <source>
        <dbReference type="Google" id="ProtNLM"/>
    </source>
</evidence>
<evidence type="ECO:0000256" key="1">
    <source>
        <dbReference type="ARBA" id="ARBA00022559"/>
    </source>
</evidence>
<keyword evidence="2" id="KW-0479">Metal-binding</keyword>
<dbReference type="InterPro" id="IPR010255">
    <property type="entry name" value="Haem_peroxidase_sf"/>
</dbReference>
<dbReference type="STRING" id="6689.A0A423T9L7"/>
<feature type="transmembrane region" description="Helical" evidence="3">
    <location>
        <begin position="408"/>
        <end position="434"/>
    </location>
</feature>
<proteinExistence type="predicted"/>
<feature type="binding site" description="axial binding residue" evidence="2">
    <location>
        <position position="76"/>
    </location>
    <ligand>
        <name>heme b</name>
        <dbReference type="ChEBI" id="CHEBI:60344"/>
    </ligand>
    <ligandPart>
        <name>Fe</name>
        <dbReference type="ChEBI" id="CHEBI:18248"/>
    </ligandPart>
</feature>
<dbReference type="EMBL" id="QCYY01002057">
    <property type="protein sequence ID" value="ROT73160.1"/>
    <property type="molecule type" value="Genomic_DNA"/>
</dbReference>
<keyword evidence="5" id="KW-1185">Reference proteome</keyword>
<dbReference type="PANTHER" id="PTHR11475">
    <property type="entry name" value="OXIDASE/PEROXIDASE"/>
    <property type="match status" value="1"/>
</dbReference>
<dbReference type="GO" id="GO:0004601">
    <property type="term" value="F:peroxidase activity"/>
    <property type="evidence" value="ECO:0007669"/>
    <property type="project" value="UniProtKB-KW"/>
</dbReference>
<evidence type="ECO:0000256" key="3">
    <source>
        <dbReference type="SAM" id="Phobius"/>
    </source>
</evidence>
<dbReference type="InterPro" id="IPR037120">
    <property type="entry name" value="Haem_peroxidase_sf_animal"/>
</dbReference>
<dbReference type="Gene3D" id="1.10.640.10">
    <property type="entry name" value="Haem peroxidase domain superfamily, animal type"/>
    <property type="match status" value="1"/>
</dbReference>
<comment type="caution">
    <text evidence="4">The sequence shown here is derived from an EMBL/GenBank/DDBJ whole genome shotgun (WGS) entry which is preliminary data.</text>
</comment>
<dbReference type="CDD" id="cd09823">
    <property type="entry name" value="peroxinectin_like"/>
    <property type="match status" value="1"/>
</dbReference>
<dbReference type="InterPro" id="IPR019791">
    <property type="entry name" value="Haem_peroxidase_animal"/>
</dbReference>
<dbReference type="PRINTS" id="PR00457">
    <property type="entry name" value="ANPEROXIDASE"/>
</dbReference>
<keyword evidence="3" id="KW-0812">Transmembrane</keyword>
<dbReference type="Pfam" id="PF03098">
    <property type="entry name" value="An_peroxidase"/>
    <property type="match status" value="1"/>
</dbReference>
<dbReference type="AlphaFoldDB" id="A0A423T9L7"/>
<dbReference type="PANTHER" id="PTHR11475:SF134">
    <property type="entry name" value="LD42267P"/>
    <property type="match status" value="1"/>
</dbReference>
<evidence type="ECO:0000313" key="5">
    <source>
        <dbReference type="Proteomes" id="UP000283509"/>
    </source>
</evidence>
<feature type="transmembrane region" description="Helical" evidence="3">
    <location>
        <begin position="559"/>
        <end position="582"/>
    </location>
</feature>
<reference evidence="4 5" key="2">
    <citation type="submission" date="2019-01" db="EMBL/GenBank/DDBJ databases">
        <title>The decoding of complex shrimp genome reveals the adaptation for benthos swimmer, frequently molting mechanism and breeding impact on genome.</title>
        <authorList>
            <person name="Sun Y."/>
            <person name="Gao Y."/>
            <person name="Yu Y."/>
        </authorList>
    </citation>
    <scope>NUCLEOTIDE SEQUENCE [LARGE SCALE GENOMIC DNA]</scope>
    <source>
        <tissue evidence="4">Muscle</tissue>
    </source>
</reference>
<keyword evidence="1" id="KW-0560">Oxidoreductase</keyword>
<keyword evidence="2" id="KW-0408">Iron</keyword>
<sequence>MNPHWSDEQLFQNARRIVTAINQHITYNEWLPRVLGWNAINLYGLNLIPEGYFEGYDPYCNPTVLNEFGIAFRFGHSLLKPSLERMDGIFAKRDPPIKLSDHFFNPDLLYQPGMIDEIIRGLTTVSMETLDQFLTDEVTNHLFEDRKLPFSGLDLAALNIQRGRDHGLQPYNEYRALCNLTKARNFDDLRREIAAPVIERLKRTYAHVDDVDLFTGGLVETPLHGGLVGPTFGCILGIQFRNLRMCDRFWYENADPLVRFTDPQLTELRKVTLAKVLCDNCDSVESEQRSAFDLPDPFLNPRVSCRDLPGVNLELWKERVSCSVGTTNIDIGAAERISPCVMCTCTKEGPVCQSLKIDNCFHLAQSYSPEAILNDHVCKVQCAFAFRAFRRSQRKTRTSWASPTDKQFLSFLLVRFHLFSNAILLLSLLILSYVCSRSPPLVSSPVLFPSLLILFPSFPLSLFSTLSLSSLFSSFPLFISSFLQFTSSPPPFTFSFPPLYSFLSLHSLPHFSFPLFLHHLPSLHSFCLSLFFSSLFLSSRSLPSFSLFSSPYSHPHFSILFPSFPLLILLSTLSPLLFSSLLRRLVISLRSDRLVEPFVTVASARNGYPTAEGKAKTAPARGAGTTIDYPESFPVSVYLLSRPLPA</sequence>
<keyword evidence="3" id="KW-1133">Transmembrane helix</keyword>
<feature type="transmembrane region" description="Helical" evidence="3">
    <location>
        <begin position="446"/>
        <end position="479"/>
    </location>
</feature>
<name>A0A423T9L7_PENVA</name>
<protein>
    <recommendedName>
        <fullName evidence="6">Peroxidasin</fullName>
    </recommendedName>
</protein>
<reference evidence="4 5" key="1">
    <citation type="submission" date="2018-04" db="EMBL/GenBank/DDBJ databases">
        <authorList>
            <person name="Zhang X."/>
            <person name="Yuan J."/>
            <person name="Li F."/>
            <person name="Xiang J."/>
        </authorList>
    </citation>
    <scope>NUCLEOTIDE SEQUENCE [LARGE SCALE GENOMIC DNA]</scope>
    <source>
        <tissue evidence="4">Muscle</tissue>
    </source>
</reference>
<dbReference type="GO" id="GO:0046872">
    <property type="term" value="F:metal ion binding"/>
    <property type="evidence" value="ECO:0007669"/>
    <property type="project" value="UniProtKB-KW"/>
</dbReference>
<keyword evidence="1" id="KW-0575">Peroxidase</keyword>
<dbReference type="Proteomes" id="UP000283509">
    <property type="component" value="Unassembled WGS sequence"/>
</dbReference>
<keyword evidence="2" id="KW-0349">Heme</keyword>
<dbReference type="GO" id="GO:0006979">
    <property type="term" value="P:response to oxidative stress"/>
    <property type="evidence" value="ECO:0007669"/>
    <property type="project" value="InterPro"/>
</dbReference>
<keyword evidence="3" id="KW-0472">Membrane</keyword>
<evidence type="ECO:0000313" key="4">
    <source>
        <dbReference type="EMBL" id="ROT73160.1"/>
    </source>
</evidence>